<dbReference type="InterPro" id="IPR013087">
    <property type="entry name" value="Znf_C2H2_type"/>
</dbReference>
<keyword evidence="4" id="KW-1185">Reference proteome</keyword>
<evidence type="ECO:0000313" key="3">
    <source>
        <dbReference type="EMBL" id="CAD7242631.1"/>
    </source>
</evidence>
<feature type="compositionally biased region" description="Basic and acidic residues" evidence="1">
    <location>
        <begin position="708"/>
        <end position="723"/>
    </location>
</feature>
<dbReference type="InterPro" id="IPR012337">
    <property type="entry name" value="RNaseH-like_sf"/>
</dbReference>
<dbReference type="SUPFAM" id="SSF53098">
    <property type="entry name" value="Ribonuclease H-like"/>
    <property type="match status" value="1"/>
</dbReference>
<dbReference type="EMBL" id="CAJPEV010000296">
    <property type="protein sequence ID" value="CAG0883612.1"/>
    <property type="molecule type" value="Genomic_DNA"/>
</dbReference>
<proteinExistence type="predicted"/>
<dbReference type="PROSITE" id="PS00028">
    <property type="entry name" value="ZINC_FINGER_C2H2_1"/>
    <property type="match status" value="1"/>
</dbReference>
<dbReference type="GO" id="GO:0046983">
    <property type="term" value="F:protein dimerization activity"/>
    <property type="evidence" value="ECO:0007669"/>
    <property type="project" value="InterPro"/>
</dbReference>
<protein>
    <recommendedName>
        <fullName evidence="2">C2H2-type domain-containing protein</fullName>
    </recommendedName>
</protein>
<feature type="region of interest" description="Disordered" evidence="1">
    <location>
        <begin position="138"/>
        <end position="165"/>
    </location>
</feature>
<dbReference type="InterPro" id="IPR038499">
    <property type="entry name" value="BRO1_sf"/>
</dbReference>
<organism evidence="3">
    <name type="scientific">Darwinula stevensoni</name>
    <dbReference type="NCBI Taxonomy" id="69355"/>
    <lineage>
        <taxon>Eukaryota</taxon>
        <taxon>Metazoa</taxon>
        <taxon>Ecdysozoa</taxon>
        <taxon>Arthropoda</taxon>
        <taxon>Crustacea</taxon>
        <taxon>Oligostraca</taxon>
        <taxon>Ostracoda</taxon>
        <taxon>Podocopa</taxon>
        <taxon>Podocopida</taxon>
        <taxon>Darwinulocopina</taxon>
        <taxon>Darwinuloidea</taxon>
        <taxon>Darwinulidae</taxon>
        <taxon>Darwinula</taxon>
    </lineage>
</organism>
<feature type="compositionally biased region" description="Basic and acidic residues" evidence="1">
    <location>
        <begin position="684"/>
        <end position="698"/>
    </location>
</feature>
<accession>A0A7R9A1I9</accession>
<dbReference type="Proteomes" id="UP000677054">
    <property type="component" value="Unassembled WGS sequence"/>
</dbReference>
<feature type="region of interest" description="Disordered" evidence="1">
    <location>
        <begin position="348"/>
        <end position="371"/>
    </location>
</feature>
<feature type="compositionally biased region" description="Polar residues" evidence="1">
    <location>
        <begin position="348"/>
        <end position="366"/>
    </location>
</feature>
<feature type="region of interest" description="Disordered" evidence="1">
    <location>
        <begin position="684"/>
        <end position="724"/>
    </location>
</feature>
<dbReference type="Pfam" id="PF05699">
    <property type="entry name" value="Dimer_Tnp_hAT"/>
    <property type="match status" value="1"/>
</dbReference>
<name>A0A7R9A1I9_9CRUS</name>
<dbReference type="AlphaFoldDB" id="A0A7R9A1I9"/>
<evidence type="ECO:0000256" key="1">
    <source>
        <dbReference type="SAM" id="MobiDB-lite"/>
    </source>
</evidence>
<dbReference type="Gene3D" id="1.25.40.280">
    <property type="entry name" value="alix/aip1 like domains"/>
    <property type="match status" value="1"/>
</dbReference>
<gene>
    <name evidence="3" type="ORF">DSTB1V02_LOCUS2587</name>
</gene>
<reference evidence="3" key="1">
    <citation type="submission" date="2020-11" db="EMBL/GenBank/DDBJ databases">
        <authorList>
            <person name="Tran Van P."/>
        </authorList>
    </citation>
    <scope>NUCLEOTIDE SEQUENCE</scope>
</reference>
<dbReference type="InterPro" id="IPR008906">
    <property type="entry name" value="HATC_C_dom"/>
</dbReference>
<dbReference type="OrthoDB" id="6595208at2759"/>
<evidence type="ECO:0000259" key="2">
    <source>
        <dbReference type="PROSITE" id="PS00028"/>
    </source>
</evidence>
<feature type="compositionally biased region" description="Basic and acidic residues" evidence="1">
    <location>
        <begin position="149"/>
        <end position="161"/>
    </location>
</feature>
<feature type="region of interest" description="Disordered" evidence="1">
    <location>
        <begin position="395"/>
        <end position="450"/>
    </location>
</feature>
<evidence type="ECO:0000313" key="4">
    <source>
        <dbReference type="Proteomes" id="UP000677054"/>
    </source>
</evidence>
<sequence>MRMAASYEPTCGQSRTSVVIEALMLCFKKCQSDMRKVCQRAYSQTRFGRLSKLPHHLVQNLKDLEDNPSGQLLRCPDAISSGNGNETDIKKWKCHGCARPYVTMRRLWKHYQLHPSHGKLEDHGVDPQAFSSHEAFVKNKHAPSCVQPDPDKNRGKEKEDDCSISSAGKKRKISCENAPGEGSENDLMSFLKSCDAVVLEERVIPCLLSRLNLGLWFIYSTKGKDPLRGLWDALQDLIILVQAIRNAVELSFALCEGNDQFSPEKTLKVESEVLSDILLMPKGTYRPVCEMNEVIDLVREHLKLPGTNGDITSYTSFGPGDQDTTNLKASLCDQKKDEVSDTSLLKANNSLPVNLQPVNHSPSSHQDNGEQVHVSEAKVCWSPAASVLHSEHDEAQCYGSGRPGSGDPLLLPSSESYLSPSSRPSTHLQSSGPLVSLDSGPGSRKAQGNCSAFSEKGIQVGSNNHGLGSLLTLTEVENILQDSEKEPALDSEIEAVTNAYVEGRLPCESYQSECSNSSIVDFEQLIRDMDIPQDMCSTGTSTSDDKGTCDGLRTPDLHLSFSEDTLNQIFDDNSSSASFTKLLEGKDAKKYLPMAHWFHRNPFKATAPVEFHLPLFAAEPQAVKLCSELRDGRNRLLKLLPDTDHAPSTIEDALWSYISLLQGFLENDPDGGEGNKKLRHEVKNRGKECNAPEPKGDMDGIPQKTRKILKESSDESDSERAERELEDDFSDPLIWWNTKGRKFPKLCHLARKTFCILATTIPCVHLVSSAGLATLSDEALRNAFNVKPNANHS</sequence>
<dbReference type="EMBL" id="LR899813">
    <property type="protein sequence ID" value="CAD7242631.1"/>
    <property type="molecule type" value="Genomic_DNA"/>
</dbReference>
<feature type="domain" description="C2H2-type" evidence="2">
    <location>
        <begin position="94"/>
        <end position="114"/>
    </location>
</feature>
<feature type="compositionally biased region" description="Low complexity" evidence="1">
    <location>
        <begin position="408"/>
        <end position="425"/>
    </location>
</feature>